<keyword evidence="2" id="KW-1185">Reference proteome</keyword>
<dbReference type="Proteomes" id="UP000036196">
    <property type="component" value="Unassembled WGS sequence"/>
</dbReference>
<evidence type="ECO:0000313" key="2">
    <source>
        <dbReference type="Proteomes" id="UP000036196"/>
    </source>
</evidence>
<accession>A0A0J5L8A5</accession>
<dbReference type="eggNOG" id="ENOG502ZGFP">
    <property type="taxonomic scope" value="Bacteria"/>
</dbReference>
<gene>
    <name evidence="1" type="ORF">ABW06_09130</name>
</gene>
<dbReference type="RefSeq" id="WP_048278726.1">
    <property type="nucleotide sequence ID" value="NZ_LDZF01000007.1"/>
</dbReference>
<protein>
    <submittedName>
        <fullName evidence="1">Uncharacterized protein</fullName>
    </submittedName>
</protein>
<sequence>MNSYVFYINDISVNVYQKKRLTPELKKALREDGFHKMPFEAPAENESAATDLMLRHFNDNADMLKVFAEDNAISHTIFATLYASSS</sequence>
<dbReference type="PATRIC" id="fig|61647.15.peg.5141"/>
<organism evidence="1 2">
    <name type="scientific">Pluralibacter gergoviae</name>
    <name type="common">Enterobacter gergoviae</name>
    <dbReference type="NCBI Taxonomy" id="61647"/>
    <lineage>
        <taxon>Bacteria</taxon>
        <taxon>Pseudomonadati</taxon>
        <taxon>Pseudomonadota</taxon>
        <taxon>Gammaproteobacteria</taxon>
        <taxon>Enterobacterales</taxon>
        <taxon>Enterobacteriaceae</taxon>
        <taxon>Pluralibacter</taxon>
    </lineage>
</organism>
<name>A0A0J5L8A5_PLUGE</name>
<dbReference type="AlphaFoldDB" id="A0A0J5L8A5"/>
<dbReference type="EMBL" id="LDZF01000007">
    <property type="protein sequence ID" value="KMK14484.1"/>
    <property type="molecule type" value="Genomic_DNA"/>
</dbReference>
<comment type="caution">
    <text evidence="1">The sequence shown here is derived from an EMBL/GenBank/DDBJ whole genome shotgun (WGS) entry which is preliminary data.</text>
</comment>
<proteinExistence type="predicted"/>
<evidence type="ECO:0000313" key="1">
    <source>
        <dbReference type="EMBL" id="KMK14484.1"/>
    </source>
</evidence>
<reference evidence="1 2" key="1">
    <citation type="submission" date="2015-05" db="EMBL/GenBank/DDBJ databases">
        <title>Genome sequences of Pluralibacter gergoviae.</title>
        <authorList>
            <person name="Greninger A.L."/>
            <person name="Miller S."/>
        </authorList>
    </citation>
    <scope>NUCLEOTIDE SEQUENCE [LARGE SCALE GENOMIC DNA]</scope>
    <source>
        <strain evidence="1 2">JS81F13</strain>
    </source>
</reference>